<evidence type="ECO:0000256" key="4">
    <source>
        <dbReference type="SAM" id="Coils"/>
    </source>
</evidence>
<dbReference type="Pfam" id="PF00512">
    <property type="entry name" value="HisKA"/>
    <property type="match status" value="1"/>
</dbReference>
<dbReference type="InterPro" id="IPR004358">
    <property type="entry name" value="Sig_transdc_His_kin-like_C"/>
</dbReference>
<name>A0A0U3SFJ0_9BACT</name>
<feature type="coiled-coil region" evidence="4">
    <location>
        <begin position="378"/>
        <end position="416"/>
    </location>
</feature>
<dbReference type="InterPro" id="IPR003661">
    <property type="entry name" value="HisK_dim/P_dom"/>
</dbReference>
<dbReference type="SUPFAM" id="SSF48452">
    <property type="entry name" value="TPR-like"/>
    <property type="match status" value="1"/>
</dbReference>
<evidence type="ECO:0000256" key="2">
    <source>
        <dbReference type="ARBA" id="ARBA00012438"/>
    </source>
</evidence>
<dbReference type="Gene3D" id="1.10.287.130">
    <property type="match status" value="1"/>
</dbReference>
<dbReference type="InterPro" id="IPR019734">
    <property type="entry name" value="TPR_rpt"/>
</dbReference>
<dbReference type="EC" id="2.7.13.3" evidence="2"/>
<dbReference type="PANTHER" id="PTHR43065:SF42">
    <property type="entry name" value="TWO-COMPONENT SENSOR PPRA"/>
    <property type="match status" value="1"/>
</dbReference>
<evidence type="ECO:0000313" key="6">
    <source>
        <dbReference type="EMBL" id="ALW84902.1"/>
    </source>
</evidence>
<protein>
    <recommendedName>
        <fullName evidence="2">histidine kinase</fullName>
        <ecNumber evidence="2">2.7.13.3</ecNumber>
    </recommendedName>
</protein>
<sequence length="668" mass="73222">MHIIWLLVLWWAGPETSFPAPQHDARIDSLQRLLATAPPDTARVLLLAQLAYEHTQTAPLATIYYGQQALQLAQKLRFPRGEAWALVRLGSGFREAGNYPAALQVGLQGLRMAEALHDPELIGRATNALGYLNWEQGNSRTALAYLFRAKTVAEESHNVKLLTRVMGNIGNVYVQLNRLDSALLYSQKGYALDLKQHDLTSEVGDAAMLGNIYTGLGQPQLAQRYYRSSIARATGQHITFALCRAYLGQARLYQQQHGPASDSALYSGRQALAAGQLGQYPKGILEASQFLAAAYAARSDSAAAFRYLTLASATRDSLFSRTKMAQVQALDVSERLRQQELADQAAEAAAERRYHWLLAALASTLPALLLLWLNNRHKQRANQQLNARNAQIASQRDELSSTLEQLQATQAQLVQREKMAFLGELTAGIAHELQNPLAFVKNFADVSALLVDDMADGSPHRPASDNSQGILLAGLKQNLREISEHGQRATSIISDMLARSRHGSAPLAPTDLNQLTEEYLRLAYQGLRAKDPSFHAARTKHLAPDLRPVPAVASDLGRVLLNLFTNAFYAVQQRQKLGEAGYVPEVSVSTRPLPTGHVEIRVRDNGTGIPEAVKEKVFQPFFTTKPTHEGTGLGLSLSHGIVTQSHGGTLTVESQEGEFTEFIICLPG</sequence>
<dbReference type="OrthoDB" id="9806995at2"/>
<dbReference type="SUPFAM" id="SSF55874">
    <property type="entry name" value="ATPase domain of HSP90 chaperone/DNA topoisomerase II/histidine kinase"/>
    <property type="match status" value="1"/>
</dbReference>
<dbReference type="GO" id="GO:0000155">
    <property type="term" value="F:phosphorelay sensor kinase activity"/>
    <property type="evidence" value="ECO:0007669"/>
    <property type="project" value="InterPro"/>
</dbReference>
<comment type="catalytic activity">
    <reaction evidence="1">
        <text>ATP + protein L-histidine = ADP + protein N-phospho-L-histidine.</text>
        <dbReference type="EC" id="2.7.13.3"/>
    </reaction>
</comment>
<evidence type="ECO:0000256" key="1">
    <source>
        <dbReference type="ARBA" id="ARBA00000085"/>
    </source>
</evidence>
<dbReference type="PANTHER" id="PTHR43065">
    <property type="entry name" value="SENSOR HISTIDINE KINASE"/>
    <property type="match status" value="1"/>
</dbReference>
<evidence type="ECO:0000313" key="7">
    <source>
        <dbReference type="Proteomes" id="UP000059542"/>
    </source>
</evidence>
<dbReference type="InterPro" id="IPR003594">
    <property type="entry name" value="HATPase_dom"/>
</dbReference>
<accession>A0A0U3SFJ0</accession>
<dbReference type="CDD" id="cd00082">
    <property type="entry name" value="HisKA"/>
    <property type="match status" value="1"/>
</dbReference>
<dbReference type="Gene3D" id="3.30.565.10">
    <property type="entry name" value="Histidine kinase-like ATPase, C-terminal domain"/>
    <property type="match status" value="1"/>
</dbReference>
<keyword evidence="4" id="KW-0175">Coiled coil</keyword>
<dbReference type="Pfam" id="PF02518">
    <property type="entry name" value="HATPase_c"/>
    <property type="match status" value="1"/>
</dbReference>
<feature type="domain" description="Histidine kinase" evidence="5">
    <location>
        <begin position="428"/>
        <end position="668"/>
    </location>
</feature>
<dbReference type="Gene3D" id="1.25.40.10">
    <property type="entry name" value="Tetratricopeptide repeat domain"/>
    <property type="match status" value="2"/>
</dbReference>
<dbReference type="SMART" id="SM00028">
    <property type="entry name" value="TPR"/>
    <property type="match status" value="4"/>
</dbReference>
<dbReference type="InterPro" id="IPR036097">
    <property type="entry name" value="HisK_dim/P_sf"/>
</dbReference>
<dbReference type="SUPFAM" id="SSF47384">
    <property type="entry name" value="Homodimeric domain of signal transducing histidine kinase"/>
    <property type="match status" value="1"/>
</dbReference>
<dbReference type="InterPro" id="IPR036890">
    <property type="entry name" value="HATPase_C_sf"/>
</dbReference>
<dbReference type="AlphaFoldDB" id="A0A0U3SFJ0"/>
<reference evidence="6 7" key="1">
    <citation type="submission" date="2015-12" db="EMBL/GenBank/DDBJ databases">
        <authorList>
            <person name="Shamseldin A."/>
            <person name="Moawad H."/>
            <person name="Abd El-Rahim W.M."/>
            <person name="Sadowsky M.J."/>
        </authorList>
    </citation>
    <scope>NUCLEOTIDE SEQUENCE [LARGE SCALE GENOMIC DNA]</scope>
    <source>
        <strain evidence="6 7">DG5B</strain>
    </source>
</reference>
<dbReference type="SMART" id="SM00387">
    <property type="entry name" value="HATPase_c"/>
    <property type="match status" value="1"/>
</dbReference>
<dbReference type="InterPro" id="IPR005467">
    <property type="entry name" value="His_kinase_dom"/>
</dbReference>
<keyword evidence="3" id="KW-0597">Phosphoprotein</keyword>
<evidence type="ECO:0000259" key="5">
    <source>
        <dbReference type="PROSITE" id="PS50109"/>
    </source>
</evidence>
<dbReference type="Proteomes" id="UP000059542">
    <property type="component" value="Chromosome"/>
</dbReference>
<evidence type="ECO:0000256" key="3">
    <source>
        <dbReference type="ARBA" id="ARBA00022553"/>
    </source>
</evidence>
<dbReference type="PROSITE" id="PS50109">
    <property type="entry name" value="HIS_KIN"/>
    <property type="match status" value="1"/>
</dbReference>
<dbReference type="KEGG" id="hyg:AUC43_07245"/>
<organism evidence="6 7">
    <name type="scientific">Hymenobacter sedentarius</name>
    <dbReference type="NCBI Taxonomy" id="1411621"/>
    <lineage>
        <taxon>Bacteria</taxon>
        <taxon>Pseudomonadati</taxon>
        <taxon>Bacteroidota</taxon>
        <taxon>Cytophagia</taxon>
        <taxon>Cytophagales</taxon>
        <taxon>Hymenobacteraceae</taxon>
        <taxon>Hymenobacter</taxon>
    </lineage>
</organism>
<keyword evidence="7" id="KW-1185">Reference proteome</keyword>
<dbReference type="PRINTS" id="PR00344">
    <property type="entry name" value="BCTRLSENSOR"/>
</dbReference>
<dbReference type="InterPro" id="IPR011990">
    <property type="entry name" value="TPR-like_helical_dom_sf"/>
</dbReference>
<dbReference type="RefSeq" id="WP_068191458.1">
    <property type="nucleotide sequence ID" value="NZ_CP013909.1"/>
</dbReference>
<gene>
    <name evidence="6" type="ORF">AUC43_07245</name>
</gene>
<proteinExistence type="predicted"/>
<dbReference type="EMBL" id="CP013909">
    <property type="protein sequence ID" value="ALW84902.1"/>
    <property type="molecule type" value="Genomic_DNA"/>
</dbReference>
<dbReference type="SMART" id="SM00388">
    <property type="entry name" value="HisKA"/>
    <property type="match status" value="1"/>
</dbReference>
<dbReference type="STRING" id="1411621.AUC43_07245"/>